<name>A0A1I0DLC3_9FIRM</name>
<dbReference type="STRING" id="29364.SAMN04487772_11547"/>
<evidence type="ECO:0000259" key="1">
    <source>
        <dbReference type="Pfam" id="PF06114"/>
    </source>
</evidence>
<dbReference type="Proteomes" id="UP000199800">
    <property type="component" value="Unassembled WGS sequence"/>
</dbReference>
<dbReference type="PANTHER" id="PTHR43236">
    <property type="entry name" value="ANTITOXIN HIGA1"/>
    <property type="match status" value="1"/>
</dbReference>
<keyword evidence="3" id="KW-1185">Reference proteome</keyword>
<dbReference type="InterPro" id="IPR052345">
    <property type="entry name" value="Rad_response_metalloprotease"/>
</dbReference>
<dbReference type="InterPro" id="IPR010359">
    <property type="entry name" value="IrrE_HExxH"/>
</dbReference>
<reference evidence="2 3" key="1">
    <citation type="submission" date="2016-10" db="EMBL/GenBank/DDBJ databases">
        <authorList>
            <person name="de Groot N.N."/>
        </authorList>
    </citation>
    <scope>NUCLEOTIDE SEQUENCE [LARGE SCALE GENOMIC DNA]</scope>
    <source>
        <strain evidence="2 3">DSM 1801</strain>
    </source>
</reference>
<sequence length="201" mass="22952">MNHTTIKQNILQLYQNCHIATFPVSCISILNQYNITCFSYKELTAKQPALSELCQKYSNDAFSYGNLVCYNDTMPIERIRFSLMHELGHLLLHSENETDANLFASHLLAPRCILKKSRLTQPKDISTLFGISREAAVYALKDLSKMDCSNTIDEQLLEHFYSPKLGIYVYHISECPVCGSTIYNSIHNTCLQCKKLSIKSR</sequence>
<dbReference type="OrthoDB" id="9816277at2"/>
<feature type="domain" description="IrrE N-terminal-like" evidence="1">
    <location>
        <begin position="57"/>
        <end position="141"/>
    </location>
</feature>
<dbReference type="Pfam" id="PF06114">
    <property type="entry name" value="Peptidase_M78"/>
    <property type="match status" value="1"/>
</dbReference>
<gene>
    <name evidence="2" type="ORF">SAMN04487772_11547</name>
</gene>
<proteinExistence type="predicted"/>
<accession>A0A1I0DLC3</accession>
<evidence type="ECO:0000313" key="2">
    <source>
        <dbReference type="EMBL" id="SET33304.1"/>
    </source>
</evidence>
<dbReference type="Gene3D" id="1.10.10.2910">
    <property type="match status" value="1"/>
</dbReference>
<dbReference type="PANTHER" id="PTHR43236:SF1">
    <property type="entry name" value="BLL7220 PROTEIN"/>
    <property type="match status" value="1"/>
</dbReference>
<protein>
    <recommendedName>
        <fullName evidence="1">IrrE N-terminal-like domain-containing protein</fullName>
    </recommendedName>
</protein>
<organism evidence="2 3">
    <name type="scientific">[Clostridium] polysaccharolyticum</name>
    <dbReference type="NCBI Taxonomy" id="29364"/>
    <lineage>
        <taxon>Bacteria</taxon>
        <taxon>Bacillati</taxon>
        <taxon>Bacillota</taxon>
        <taxon>Clostridia</taxon>
        <taxon>Lachnospirales</taxon>
        <taxon>Lachnospiraceae</taxon>
    </lineage>
</organism>
<dbReference type="RefSeq" id="WP_092478170.1">
    <property type="nucleotide sequence ID" value="NZ_FOHN01000015.1"/>
</dbReference>
<dbReference type="AlphaFoldDB" id="A0A1I0DLC3"/>
<dbReference type="EMBL" id="FOHN01000015">
    <property type="protein sequence ID" value="SET33304.1"/>
    <property type="molecule type" value="Genomic_DNA"/>
</dbReference>
<evidence type="ECO:0000313" key="3">
    <source>
        <dbReference type="Proteomes" id="UP000199800"/>
    </source>
</evidence>